<keyword evidence="3" id="KW-0010">Activator</keyword>
<evidence type="ECO:0000259" key="5">
    <source>
        <dbReference type="PROSITE" id="PS01124"/>
    </source>
</evidence>
<name>A0AA42LF09_9GAMM</name>
<sequence>MSRRPREQVDYLHLEELGGLEMLKASYYQQEFSRHVHEGFCIGVIEEGAQRFYRTGGNHVAPQGDIILVNADEVHTGSSAVDTGWRYRAIYPTPEVFNELTRDLTTVHGTAPWFREAVLHDEGLAQQFRLLFDLLEQPNNSLLKQTLFLSTIAWLVSKYSQVKPHVADLSNAKQRILNIKELMATMPEQEFSLVELAEMANLSQWHFLRQFKKHVGLSPHAWLVQARLQKSQRLLRQGLNLSEVSQQCGFSDQSHFSRHFRQTFGITPGGYIAYLK</sequence>
<dbReference type="GO" id="GO:0003700">
    <property type="term" value="F:DNA-binding transcription factor activity"/>
    <property type="evidence" value="ECO:0007669"/>
    <property type="project" value="InterPro"/>
</dbReference>
<dbReference type="PANTHER" id="PTHR46796:SF2">
    <property type="entry name" value="TRANSCRIPTIONAL REGULATORY PROTEIN"/>
    <property type="match status" value="1"/>
</dbReference>
<dbReference type="PROSITE" id="PS01124">
    <property type="entry name" value="HTH_ARAC_FAMILY_2"/>
    <property type="match status" value="1"/>
</dbReference>
<dbReference type="Pfam" id="PF12833">
    <property type="entry name" value="HTH_18"/>
    <property type="match status" value="1"/>
</dbReference>
<dbReference type="InterPro" id="IPR009057">
    <property type="entry name" value="Homeodomain-like_sf"/>
</dbReference>
<dbReference type="EMBL" id="JAOEEO010000002">
    <property type="protein sequence ID" value="MDH0564097.1"/>
    <property type="molecule type" value="Genomic_DNA"/>
</dbReference>
<dbReference type="AlphaFoldDB" id="A0AA42LF09"/>
<feature type="domain" description="HTH araC/xylS-type" evidence="5">
    <location>
        <begin position="177"/>
        <end position="274"/>
    </location>
</feature>
<dbReference type="InterPro" id="IPR037923">
    <property type="entry name" value="HTH-like"/>
</dbReference>
<accession>A0AA42LF09</accession>
<evidence type="ECO:0000313" key="7">
    <source>
        <dbReference type="Proteomes" id="UP001159329"/>
    </source>
</evidence>
<protein>
    <submittedName>
        <fullName evidence="6">AraC family transcriptional regulator</fullName>
    </submittedName>
</protein>
<dbReference type="RefSeq" id="WP_279695347.1">
    <property type="nucleotide sequence ID" value="NZ_JAOEEO010000002.1"/>
</dbReference>
<dbReference type="InterPro" id="IPR003313">
    <property type="entry name" value="AraC-bd"/>
</dbReference>
<reference evidence="6" key="1">
    <citation type="submission" date="2022-09" db="EMBL/GenBank/DDBJ databases">
        <title>Intensive care unit water sources are persistently colonized with multi-drug resistant bacteria and are the site of extensive horizontal gene transfer of antibiotic resistance genes.</title>
        <authorList>
            <person name="Diorio-Toth L."/>
        </authorList>
    </citation>
    <scope>NUCLEOTIDE SEQUENCE</scope>
    <source>
        <strain evidence="6">GD04005</strain>
    </source>
</reference>
<dbReference type="PANTHER" id="PTHR46796">
    <property type="entry name" value="HTH-TYPE TRANSCRIPTIONAL ACTIVATOR RHAS-RELATED"/>
    <property type="match status" value="1"/>
</dbReference>
<dbReference type="InterPro" id="IPR050204">
    <property type="entry name" value="AraC_XylS_family_regulators"/>
</dbReference>
<dbReference type="PROSITE" id="PS00041">
    <property type="entry name" value="HTH_ARAC_FAMILY_1"/>
    <property type="match status" value="1"/>
</dbReference>
<proteinExistence type="predicted"/>
<keyword evidence="4" id="KW-0804">Transcription</keyword>
<dbReference type="InterPro" id="IPR018060">
    <property type="entry name" value="HTH_AraC"/>
</dbReference>
<dbReference type="GO" id="GO:0043565">
    <property type="term" value="F:sequence-specific DNA binding"/>
    <property type="evidence" value="ECO:0007669"/>
    <property type="project" value="InterPro"/>
</dbReference>
<dbReference type="PRINTS" id="PR00032">
    <property type="entry name" value="HTHARAC"/>
</dbReference>
<dbReference type="SUPFAM" id="SSF46689">
    <property type="entry name" value="Homeodomain-like"/>
    <property type="match status" value="2"/>
</dbReference>
<keyword evidence="2" id="KW-0238">DNA-binding</keyword>
<evidence type="ECO:0000256" key="2">
    <source>
        <dbReference type="ARBA" id="ARBA00023125"/>
    </source>
</evidence>
<comment type="caution">
    <text evidence="6">The sequence shown here is derived from an EMBL/GenBank/DDBJ whole genome shotgun (WGS) entry which is preliminary data.</text>
</comment>
<dbReference type="Pfam" id="PF02311">
    <property type="entry name" value="AraC_binding"/>
    <property type="match status" value="1"/>
</dbReference>
<evidence type="ECO:0000256" key="4">
    <source>
        <dbReference type="ARBA" id="ARBA00023163"/>
    </source>
</evidence>
<evidence type="ECO:0000256" key="3">
    <source>
        <dbReference type="ARBA" id="ARBA00023159"/>
    </source>
</evidence>
<dbReference type="Gene3D" id="1.10.10.60">
    <property type="entry name" value="Homeodomain-like"/>
    <property type="match status" value="2"/>
</dbReference>
<dbReference type="InterPro" id="IPR018062">
    <property type="entry name" value="HTH_AraC-typ_CS"/>
</dbReference>
<keyword evidence="1" id="KW-0805">Transcription regulation</keyword>
<evidence type="ECO:0000256" key="1">
    <source>
        <dbReference type="ARBA" id="ARBA00023015"/>
    </source>
</evidence>
<dbReference type="Proteomes" id="UP001159329">
    <property type="component" value="Unassembled WGS sequence"/>
</dbReference>
<evidence type="ECO:0000313" key="6">
    <source>
        <dbReference type="EMBL" id="MDH0564097.1"/>
    </source>
</evidence>
<gene>
    <name evidence="6" type="ORF">N7644_10420</name>
</gene>
<dbReference type="SMART" id="SM00342">
    <property type="entry name" value="HTH_ARAC"/>
    <property type="match status" value="1"/>
</dbReference>
<dbReference type="SUPFAM" id="SSF51215">
    <property type="entry name" value="Regulatory protein AraC"/>
    <property type="match status" value="1"/>
</dbReference>
<dbReference type="InterPro" id="IPR020449">
    <property type="entry name" value="Tscrpt_reg_AraC-type_HTH"/>
</dbReference>
<organism evidence="6 7">
    <name type="scientific">Acinetobacter courvalinii</name>
    <dbReference type="NCBI Taxonomy" id="280147"/>
    <lineage>
        <taxon>Bacteria</taxon>
        <taxon>Pseudomonadati</taxon>
        <taxon>Pseudomonadota</taxon>
        <taxon>Gammaproteobacteria</taxon>
        <taxon>Moraxellales</taxon>
        <taxon>Moraxellaceae</taxon>
        <taxon>Acinetobacter</taxon>
    </lineage>
</organism>